<keyword evidence="3" id="KW-1185">Reference proteome</keyword>
<evidence type="ECO:0000256" key="1">
    <source>
        <dbReference type="SAM" id="MobiDB-lite"/>
    </source>
</evidence>
<name>A0ABY3R7V3_9BRAD</name>
<sequence length="128" mass="14856">MSNEVLRFELRRQSDDLVYGFTRMTRADGSVGFKRADGDYWNVWKPDWGWVAWNDSSQTCMGRPWHVLPRDQGGSRRSTARGRLGQRQGPEVLRLQFDPSPMTRAMRRLRLYVVRLVDDPRGLCVIAG</sequence>
<feature type="region of interest" description="Disordered" evidence="1">
    <location>
        <begin position="64"/>
        <end position="88"/>
    </location>
</feature>
<dbReference type="EMBL" id="CP088156">
    <property type="protein sequence ID" value="UFZ03029.1"/>
    <property type="molecule type" value="Genomic_DNA"/>
</dbReference>
<gene>
    <name evidence="2" type="ORF">LQG66_27820</name>
</gene>
<evidence type="ECO:0000313" key="2">
    <source>
        <dbReference type="EMBL" id="UFZ03029.1"/>
    </source>
</evidence>
<dbReference type="RefSeq" id="WP_231318899.1">
    <property type="nucleotide sequence ID" value="NZ_CP088156.1"/>
</dbReference>
<dbReference type="Proteomes" id="UP001431010">
    <property type="component" value="Chromosome"/>
</dbReference>
<protein>
    <submittedName>
        <fullName evidence="2">Uncharacterized protein</fullName>
    </submittedName>
</protein>
<evidence type="ECO:0000313" key="3">
    <source>
        <dbReference type="Proteomes" id="UP001431010"/>
    </source>
</evidence>
<organism evidence="2 3">
    <name type="scientific">Bradyrhizobium ontarionense</name>
    <dbReference type="NCBI Taxonomy" id="2898149"/>
    <lineage>
        <taxon>Bacteria</taxon>
        <taxon>Pseudomonadati</taxon>
        <taxon>Pseudomonadota</taxon>
        <taxon>Alphaproteobacteria</taxon>
        <taxon>Hyphomicrobiales</taxon>
        <taxon>Nitrobacteraceae</taxon>
        <taxon>Bradyrhizobium</taxon>
    </lineage>
</organism>
<proteinExistence type="predicted"/>
<accession>A0ABY3R7V3</accession>
<reference evidence="2" key="1">
    <citation type="journal article" date="2024" name="Antonie Van Leeuwenhoek">
        <title>Bradyrhizobium ontarionense sp. nov., a novel bacterial symbiont isolated from Aeschynomene indica (Indian jointvetch), harbours photosynthesis, nitrogen fixation and nitrous oxide (N2O) reductase genes.</title>
        <authorList>
            <person name="Bromfield E.S.P."/>
            <person name="Cloutier S."/>
        </authorList>
    </citation>
    <scope>NUCLEOTIDE SEQUENCE</scope>
    <source>
        <strain evidence="2">A19</strain>
    </source>
</reference>